<protein>
    <recommendedName>
        <fullName evidence="2">Iroquois-class homeodomain protein domain-containing protein</fullName>
    </recommendedName>
</protein>
<dbReference type="EMBL" id="JAODUO010000096">
    <property type="protein sequence ID" value="KAK2189801.1"/>
    <property type="molecule type" value="Genomic_DNA"/>
</dbReference>
<sequence length="273" mass="28285">MDRGNPVVVTVVISYGNDNDSLLSLSEHSQDALGRLEGDTGTKPPGGSTYDLSKMDPSSALSRLAAGPNSNAGAGHDPLTTGSPSSMMAHHQHLAGQRSMCDVGRSPTTPCGVNRMNSLPTDSSRMASGLAGDTKPRIWSLADVAKSEGHSPVRRSLSNMNVVAAAPNTLAQHPSPHTGQTPYSHPGYRSFQPWVNGAGAYATSAAGTSGSGLSYAGYSPSLTHHGLSSVGQMSGMTRNDLTPTNNAACVVAPTNYTSKLQNGLLDYDAEECM</sequence>
<evidence type="ECO:0000259" key="2">
    <source>
        <dbReference type="SMART" id="SM00548"/>
    </source>
</evidence>
<evidence type="ECO:0000313" key="3">
    <source>
        <dbReference type="EMBL" id="KAK2189801.1"/>
    </source>
</evidence>
<dbReference type="GO" id="GO:0003677">
    <property type="term" value="F:DNA binding"/>
    <property type="evidence" value="ECO:0007669"/>
    <property type="project" value="InterPro"/>
</dbReference>
<dbReference type="SMART" id="SM00548">
    <property type="entry name" value="IRO"/>
    <property type="match status" value="1"/>
</dbReference>
<dbReference type="GO" id="GO:0005634">
    <property type="term" value="C:nucleus"/>
    <property type="evidence" value="ECO:0007669"/>
    <property type="project" value="InterPro"/>
</dbReference>
<reference evidence="3" key="1">
    <citation type="journal article" date="2023" name="Mol. Biol. Evol.">
        <title>Third-Generation Sequencing Reveals the Adaptive Role of the Epigenome in Three Deep-Sea Polychaetes.</title>
        <authorList>
            <person name="Perez M."/>
            <person name="Aroh O."/>
            <person name="Sun Y."/>
            <person name="Lan Y."/>
            <person name="Juniper S.K."/>
            <person name="Young C.R."/>
            <person name="Angers B."/>
            <person name="Qian P.Y."/>
        </authorList>
    </citation>
    <scope>NUCLEOTIDE SEQUENCE</scope>
    <source>
        <strain evidence="3">R07B-5</strain>
    </source>
</reference>
<feature type="region of interest" description="Disordered" evidence="1">
    <location>
        <begin position="34"/>
        <end position="88"/>
    </location>
</feature>
<feature type="domain" description="Iroquois-class homeodomain protein" evidence="2">
    <location>
        <begin position="131"/>
        <end position="148"/>
    </location>
</feature>
<dbReference type="Proteomes" id="UP001209878">
    <property type="component" value="Unassembled WGS sequence"/>
</dbReference>
<dbReference type="GO" id="GO:0006355">
    <property type="term" value="P:regulation of DNA-templated transcription"/>
    <property type="evidence" value="ECO:0007669"/>
    <property type="project" value="InterPro"/>
</dbReference>
<name>A0AAD9P8B9_RIDPI</name>
<comment type="caution">
    <text evidence="3">The sequence shown here is derived from an EMBL/GenBank/DDBJ whole genome shotgun (WGS) entry which is preliminary data.</text>
</comment>
<evidence type="ECO:0000313" key="4">
    <source>
        <dbReference type="Proteomes" id="UP001209878"/>
    </source>
</evidence>
<keyword evidence="4" id="KW-1185">Reference proteome</keyword>
<gene>
    <name evidence="3" type="ORF">NP493_96g03012</name>
</gene>
<organism evidence="3 4">
    <name type="scientific">Ridgeia piscesae</name>
    <name type="common">Tubeworm</name>
    <dbReference type="NCBI Taxonomy" id="27915"/>
    <lineage>
        <taxon>Eukaryota</taxon>
        <taxon>Metazoa</taxon>
        <taxon>Spiralia</taxon>
        <taxon>Lophotrochozoa</taxon>
        <taxon>Annelida</taxon>
        <taxon>Polychaeta</taxon>
        <taxon>Sedentaria</taxon>
        <taxon>Canalipalpata</taxon>
        <taxon>Sabellida</taxon>
        <taxon>Siboglinidae</taxon>
        <taxon>Ridgeia</taxon>
    </lineage>
</organism>
<dbReference type="InterPro" id="IPR003893">
    <property type="entry name" value="Iroquois_homeo"/>
</dbReference>
<accession>A0AAD9P8B9</accession>
<proteinExistence type="predicted"/>
<dbReference type="AlphaFoldDB" id="A0AAD9P8B9"/>
<evidence type="ECO:0000256" key="1">
    <source>
        <dbReference type="SAM" id="MobiDB-lite"/>
    </source>
</evidence>